<feature type="transmembrane region" description="Helical" evidence="17">
    <location>
        <begin position="350"/>
        <end position="371"/>
    </location>
</feature>
<dbReference type="PROSITE" id="PS01047">
    <property type="entry name" value="HMA_1"/>
    <property type="match status" value="1"/>
</dbReference>
<dbReference type="GO" id="GO:0012505">
    <property type="term" value="C:endomembrane system"/>
    <property type="evidence" value="ECO:0007669"/>
    <property type="project" value="UniProtKB-SubCell"/>
</dbReference>
<dbReference type="SFLD" id="SFLDG00002">
    <property type="entry name" value="C1.7:_P-type_atpase_like"/>
    <property type="match status" value="1"/>
</dbReference>
<dbReference type="InterPro" id="IPR027256">
    <property type="entry name" value="P-typ_ATPase_IB"/>
</dbReference>
<evidence type="ECO:0000256" key="11">
    <source>
        <dbReference type="ARBA" id="ARBA00022967"/>
    </source>
</evidence>
<dbReference type="InterPro" id="IPR059000">
    <property type="entry name" value="ATPase_P-type_domA"/>
</dbReference>
<feature type="transmembrane region" description="Helical" evidence="17">
    <location>
        <begin position="690"/>
        <end position="706"/>
    </location>
</feature>
<accession>A0A2N5N6X5</accession>
<evidence type="ECO:0000256" key="9">
    <source>
        <dbReference type="ARBA" id="ARBA00022796"/>
    </source>
</evidence>
<dbReference type="PANTHER" id="PTHR43520:SF8">
    <property type="entry name" value="P-TYPE CU(+) TRANSPORTER"/>
    <property type="match status" value="1"/>
</dbReference>
<keyword evidence="20" id="KW-1185">Reference proteome</keyword>
<keyword evidence="13" id="KW-0186">Copper</keyword>
<dbReference type="PROSITE" id="PS50846">
    <property type="entry name" value="HMA_2"/>
    <property type="match status" value="1"/>
</dbReference>
<dbReference type="Gene3D" id="3.40.1110.10">
    <property type="entry name" value="Calcium-transporting ATPase, cytoplasmic domain N"/>
    <property type="match status" value="1"/>
</dbReference>
<dbReference type="SUPFAM" id="SSF56784">
    <property type="entry name" value="HAD-like"/>
    <property type="match status" value="1"/>
</dbReference>
<dbReference type="PRINTS" id="PR00119">
    <property type="entry name" value="CATATPASE"/>
</dbReference>
<feature type="transmembrane region" description="Helical" evidence="17">
    <location>
        <begin position="156"/>
        <end position="172"/>
    </location>
</feature>
<dbReference type="GO" id="GO:0140581">
    <property type="term" value="F:P-type monovalent copper transporter activity"/>
    <property type="evidence" value="ECO:0007669"/>
    <property type="project" value="UniProtKB-EC"/>
</dbReference>
<evidence type="ECO:0000313" key="19">
    <source>
        <dbReference type="EMBL" id="PLT46101.1"/>
    </source>
</evidence>
<evidence type="ECO:0000259" key="18">
    <source>
        <dbReference type="PROSITE" id="PS50846"/>
    </source>
</evidence>
<evidence type="ECO:0000256" key="2">
    <source>
        <dbReference type="ARBA" id="ARBA00006024"/>
    </source>
</evidence>
<dbReference type="GO" id="GO:0043682">
    <property type="term" value="F:P-type divalent copper transporter activity"/>
    <property type="evidence" value="ECO:0007669"/>
    <property type="project" value="TreeGrafter"/>
</dbReference>
<dbReference type="PROSITE" id="PS00154">
    <property type="entry name" value="ATPASE_E1_E2"/>
    <property type="match status" value="1"/>
</dbReference>
<comment type="subcellular location">
    <subcellularLocation>
        <location evidence="17">Cell membrane</location>
    </subcellularLocation>
    <subcellularLocation>
        <location evidence="1">Endomembrane system</location>
        <topology evidence="1">Multi-pass membrane protein</topology>
    </subcellularLocation>
</comment>
<dbReference type="PRINTS" id="PR00943">
    <property type="entry name" value="CUATPASE"/>
</dbReference>
<evidence type="ECO:0000256" key="4">
    <source>
        <dbReference type="ARBA" id="ARBA00022448"/>
    </source>
</evidence>
<dbReference type="SFLD" id="SFLDS00003">
    <property type="entry name" value="Haloacid_Dehalogenase"/>
    <property type="match status" value="1"/>
</dbReference>
<dbReference type="InterPro" id="IPR044492">
    <property type="entry name" value="P_typ_ATPase_HD_dom"/>
</dbReference>
<name>A0A2N5N6X5_9BACL</name>
<comment type="similarity">
    <text evidence="2 17">Belongs to the cation transport ATPase (P-type) (TC 3.A.3) family. Type IB subfamily.</text>
</comment>
<reference evidence="19 20" key="1">
    <citation type="submission" date="2017-05" db="EMBL/GenBank/DDBJ databases">
        <title>Functional genome analysis of Paenibacillus pasadenensis strain R16: insights on endophytic life style and antifungal activity.</title>
        <authorList>
            <person name="Passera A."/>
            <person name="Marcolungo L."/>
            <person name="Casati P."/>
            <person name="Brasca M."/>
            <person name="Quaglino F."/>
            <person name="Delledonne M."/>
        </authorList>
    </citation>
    <scope>NUCLEOTIDE SEQUENCE [LARGE SCALE GENOMIC DNA]</scope>
    <source>
        <strain evidence="19 20">R16</strain>
    </source>
</reference>
<comment type="catalytic activity">
    <reaction evidence="16">
        <text>Cu(+)(in) + ATP + H2O = Cu(+)(out) + ADP + phosphate + H(+)</text>
        <dbReference type="Rhea" id="RHEA:25792"/>
        <dbReference type="ChEBI" id="CHEBI:15377"/>
        <dbReference type="ChEBI" id="CHEBI:15378"/>
        <dbReference type="ChEBI" id="CHEBI:30616"/>
        <dbReference type="ChEBI" id="CHEBI:43474"/>
        <dbReference type="ChEBI" id="CHEBI:49552"/>
        <dbReference type="ChEBI" id="CHEBI:456216"/>
        <dbReference type="EC" id="7.2.2.8"/>
    </reaction>
</comment>
<keyword evidence="5" id="KW-0597">Phosphoprotein</keyword>
<dbReference type="SUPFAM" id="SSF81665">
    <property type="entry name" value="Calcium ATPase, transmembrane domain M"/>
    <property type="match status" value="1"/>
</dbReference>
<dbReference type="GO" id="GO:0005507">
    <property type="term" value="F:copper ion binding"/>
    <property type="evidence" value="ECO:0007669"/>
    <property type="project" value="TreeGrafter"/>
</dbReference>
<dbReference type="EC" id="7.2.2.8" evidence="3"/>
<keyword evidence="4" id="KW-0813">Transport</keyword>
<evidence type="ECO:0000256" key="16">
    <source>
        <dbReference type="ARBA" id="ARBA00049289"/>
    </source>
</evidence>
<keyword evidence="9" id="KW-0187">Copper transport</keyword>
<dbReference type="Proteomes" id="UP000234789">
    <property type="component" value="Unassembled WGS sequence"/>
</dbReference>
<dbReference type="Pfam" id="PF00702">
    <property type="entry name" value="Hydrolase"/>
    <property type="match status" value="1"/>
</dbReference>
<dbReference type="InterPro" id="IPR036163">
    <property type="entry name" value="HMA_dom_sf"/>
</dbReference>
<organism evidence="19 20">
    <name type="scientific">Paenibacillus pasadenensis</name>
    <dbReference type="NCBI Taxonomy" id="217090"/>
    <lineage>
        <taxon>Bacteria</taxon>
        <taxon>Bacillati</taxon>
        <taxon>Bacillota</taxon>
        <taxon>Bacilli</taxon>
        <taxon>Bacillales</taxon>
        <taxon>Paenibacillaceae</taxon>
        <taxon>Paenibacillus</taxon>
    </lineage>
</organism>
<keyword evidence="6 17" id="KW-0812">Transmembrane</keyword>
<dbReference type="NCBIfam" id="TIGR01511">
    <property type="entry name" value="ATPase-IB1_Cu"/>
    <property type="match status" value="1"/>
</dbReference>
<keyword evidence="14" id="KW-0406">Ion transport</keyword>
<evidence type="ECO:0000256" key="13">
    <source>
        <dbReference type="ARBA" id="ARBA00023008"/>
    </source>
</evidence>
<dbReference type="SFLD" id="SFLDF00027">
    <property type="entry name" value="p-type_atpase"/>
    <property type="match status" value="1"/>
</dbReference>
<dbReference type="EMBL" id="NFEZ01000004">
    <property type="protein sequence ID" value="PLT46101.1"/>
    <property type="molecule type" value="Genomic_DNA"/>
</dbReference>
<dbReference type="InterPro" id="IPR023214">
    <property type="entry name" value="HAD_sf"/>
</dbReference>
<feature type="transmembrane region" description="Helical" evidence="17">
    <location>
        <begin position="125"/>
        <end position="144"/>
    </location>
</feature>
<dbReference type="InterPro" id="IPR018303">
    <property type="entry name" value="ATPase_P-typ_P_site"/>
</dbReference>
<dbReference type="NCBIfam" id="TIGR01494">
    <property type="entry name" value="ATPase_P-type"/>
    <property type="match status" value="1"/>
</dbReference>
<evidence type="ECO:0000256" key="8">
    <source>
        <dbReference type="ARBA" id="ARBA00022741"/>
    </source>
</evidence>
<dbReference type="PANTHER" id="PTHR43520">
    <property type="entry name" value="ATP7, ISOFORM B"/>
    <property type="match status" value="1"/>
</dbReference>
<dbReference type="GO" id="GO:0005524">
    <property type="term" value="F:ATP binding"/>
    <property type="evidence" value="ECO:0007669"/>
    <property type="project" value="UniProtKB-UniRule"/>
</dbReference>
<keyword evidence="10 17" id="KW-0067">ATP-binding</keyword>
<sequence>MEGNKGTALDLGIQGMSCSACAVRIEKSLGKLGGVQEAAVSYASRRAWIRYVPDELEAEAIKERIRRLGFGVSDPGDRSAEYAAMRTLRLRLLVSALLTLPLLWAMAGHYAALSFLPLPDFIRSGWVQLGLATAIQFGVGLPFYQNAWSALRAGSANMDVLVALGTSAAYLYSHYVVFAHASSSDAHPDGMLPLYFDTGAVVITAVLLGKYMESRSAARALRESDGYAKLKAEEITVLRAEEARRVPASSVRDGDIVLVAPGGLVPVDGLVTGGQSEVDESLLTGESRAVSKRPGSRVWAGTTNRGDTLRIRTETTGDGTLLSRIDALLRQAQASKTGIQRKVDRISARFVPLMLLASALTYAAWALWLAPGDGSQAALSALAVLLVACPCALGLATPISLVIASGKLARRGVVVKEASALESLAKVEVVLLDKTGTLTEGRPCVAGMQPAPGWSAAAVLKLAAAAEAESPHPYAAAVREEARRRGLVPPAADNRIEWTGYGVAADCAEGRIAVGGRQLAQQERWSGMKRAEDFAAIREAQGETVLFVALGRDCIGALALGDRLKRESPEAVQALRMAGLDVWLATGDSAGPAAAAAREAGIVRWKGGMLPEDKLQQIRALQRQGRVVAMAGDGWNDAPALAAADAGFAMAGGTDAALDAGHVALLRPSLTGIHGAIAASRLTMRNIKQNLGFAFLYNVVMVPVAACGLLEPWMAGAAMALSSVTVVGNALRLSGRLARELR</sequence>
<dbReference type="NCBIfam" id="TIGR01525">
    <property type="entry name" value="ATPase-IB_hvy"/>
    <property type="match status" value="1"/>
</dbReference>
<dbReference type="Pfam" id="PF00403">
    <property type="entry name" value="HMA"/>
    <property type="match status" value="1"/>
</dbReference>
<evidence type="ECO:0000256" key="12">
    <source>
        <dbReference type="ARBA" id="ARBA00022989"/>
    </source>
</evidence>
<keyword evidence="7 17" id="KW-0479">Metal-binding</keyword>
<gene>
    <name evidence="19" type="ORF">B8V81_4532</name>
</gene>
<dbReference type="GO" id="GO:0016887">
    <property type="term" value="F:ATP hydrolysis activity"/>
    <property type="evidence" value="ECO:0007669"/>
    <property type="project" value="InterPro"/>
</dbReference>
<feature type="transmembrane region" description="Helical" evidence="17">
    <location>
        <begin position="92"/>
        <end position="113"/>
    </location>
</feature>
<evidence type="ECO:0000256" key="5">
    <source>
        <dbReference type="ARBA" id="ARBA00022553"/>
    </source>
</evidence>
<evidence type="ECO:0000256" key="17">
    <source>
        <dbReference type="RuleBase" id="RU362081"/>
    </source>
</evidence>
<feature type="transmembrane region" description="Helical" evidence="17">
    <location>
        <begin position="192"/>
        <end position="212"/>
    </location>
</feature>
<dbReference type="Gene3D" id="2.70.150.10">
    <property type="entry name" value="Calcium-transporting ATPase, cytoplasmic transduction domain A"/>
    <property type="match status" value="1"/>
</dbReference>
<keyword evidence="15 17" id="KW-0472">Membrane</keyword>
<dbReference type="InterPro" id="IPR023298">
    <property type="entry name" value="ATPase_P-typ_TM_dom_sf"/>
</dbReference>
<dbReference type="InterPro" id="IPR006121">
    <property type="entry name" value="HMA_dom"/>
</dbReference>
<comment type="caution">
    <text evidence="19">The sequence shown here is derived from an EMBL/GenBank/DDBJ whole genome shotgun (WGS) entry which is preliminary data.</text>
</comment>
<dbReference type="Pfam" id="PF00122">
    <property type="entry name" value="E1-E2_ATPase"/>
    <property type="match status" value="1"/>
</dbReference>
<dbReference type="SUPFAM" id="SSF55008">
    <property type="entry name" value="HMA, heavy metal-associated domain"/>
    <property type="match status" value="1"/>
</dbReference>
<dbReference type="FunFam" id="3.30.70.100:FF:000001">
    <property type="entry name" value="ATPase copper transporting beta"/>
    <property type="match status" value="1"/>
</dbReference>
<dbReference type="RefSeq" id="WP_101809200.1">
    <property type="nucleotide sequence ID" value="NZ_NFEZ01000004.1"/>
</dbReference>
<evidence type="ECO:0000256" key="15">
    <source>
        <dbReference type="ARBA" id="ARBA00023136"/>
    </source>
</evidence>
<evidence type="ECO:0000256" key="6">
    <source>
        <dbReference type="ARBA" id="ARBA00022692"/>
    </source>
</evidence>
<protein>
    <recommendedName>
        <fullName evidence="3">P-type Cu(+) transporter</fullName>
        <ecNumber evidence="3">7.2.2.8</ecNumber>
    </recommendedName>
</protein>
<dbReference type="Gene3D" id="3.30.70.100">
    <property type="match status" value="1"/>
</dbReference>
<dbReference type="GO" id="GO:0055070">
    <property type="term" value="P:copper ion homeostasis"/>
    <property type="evidence" value="ECO:0007669"/>
    <property type="project" value="TreeGrafter"/>
</dbReference>
<evidence type="ECO:0000256" key="1">
    <source>
        <dbReference type="ARBA" id="ARBA00004127"/>
    </source>
</evidence>
<evidence type="ECO:0000256" key="7">
    <source>
        <dbReference type="ARBA" id="ARBA00022723"/>
    </source>
</evidence>
<feature type="domain" description="HMA" evidence="18">
    <location>
        <begin position="7"/>
        <end position="73"/>
    </location>
</feature>
<dbReference type="InterPro" id="IPR008250">
    <property type="entry name" value="ATPase_P-typ_transduc_dom_A_sf"/>
</dbReference>
<evidence type="ECO:0000256" key="3">
    <source>
        <dbReference type="ARBA" id="ARBA00012517"/>
    </source>
</evidence>
<dbReference type="Gene3D" id="3.40.50.1000">
    <property type="entry name" value="HAD superfamily/HAD-like"/>
    <property type="match status" value="1"/>
</dbReference>
<keyword evidence="11" id="KW-1278">Translocase</keyword>
<dbReference type="CDD" id="cd00371">
    <property type="entry name" value="HMA"/>
    <property type="match status" value="1"/>
</dbReference>
<evidence type="ECO:0000313" key="20">
    <source>
        <dbReference type="Proteomes" id="UP000234789"/>
    </source>
</evidence>
<dbReference type="SUPFAM" id="SSF81653">
    <property type="entry name" value="Calcium ATPase, transduction domain A"/>
    <property type="match status" value="1"/>
</dbReference>
<keyword evidence="8 17" id="KW-0547">Nucleotide-binding</keyword>
<dbReference type="InterPro" id="IPR023299">
    <property type="entry name" value="ATPase_P-typ_cyto_dom_N"/>
</dbReference>
<evidence type="ECO:0000256" key="14">
    <source>
        <dbReference type="ARBA" id="ARBA00023065"/>
    </source>
</evidence>
<dbReference type="InterPro" id="IPR036412">
    <property type="entry name" value="HAD-like_sf"/>
</dbReference>
<proteinExistence type="inferred from homology"/>
<keyword evidence="19" id="KW-0378">Hydrolase</keyword>
<dbReference type="AlphaFoldDB" id="A0A2N5N6X5"/>
<dbReference type="InterPro" id="IPR001757">
    <property type="entry name" value="P_typ_ATPase"/>
</dbReference>
<keyword evidence="12 17" id="KW-1133">Transmembrane helix</keyword>
<keyword evidence="17" id="KW-1003">Cell membrane</keyword>
<feature type="transmembrane region" description="Helical" evidence="17">
    <location>
        <begin position="377"/>
        <end position="403"/>
    </location>
</feature>
<evidence type="ECO:0000256" key="10">
    <source>
        <dbReference type="ARBA" id="ARBA00022840"/>
    </source>
</evidence>
<dbReference type="InterPro" id="IPR017969">
    <property type="entry name" value="Heavy-metal-associated_CS"/>
</dbReference>
<dbReference type="GO" id="GO:0005886">
    <property type="term" value="C:plasma membrane"/>
    <property type="evidence" value="ECO:0007669"/>
    <property type="project" value="UniProtKB-SubCell"/>
</dbReference>